<keyword evidence="3" id="KW-1185">Reference proteome</keyword>
<proteinExistence type="predicted"/>
<accession>A0A212D768</accession>
<evidence type="ECO:0000313" key="2">
    <source>
        <dbReference type="EMBL" id="OWK14105.1"/>
    </source>
</evidence>
<dbReference type="AlphaFoldDB" id="A0A212D768"/>
<name>A0A212D768_CEREH</name>
<dbReference type="EMBL" id="MKHE01000005">
    <property type="protein sequence ID" value="OWK14105.1"/>
    <property type="molecule type" value="Genomic_DNA"/>
</dbReference>
<feature type="region of interest" description="Disordered" evidence="1">
    <location>
        <begin position="97"/>
        <end position="143"/>
    </location>
</feature>
<reference evidence="2 3" key="1">
    <citation type="journal article" date="2018" name="Mol. Genet. Genomics">
        <title>The red deer Cervus elaphus genome CerEla1.0: sequencing, annotating, genes, and chromosomes.</title>
        <authorList>
            <person name="Bana N.A."/>
            <person name="Nyiri A."/>
            <person name="Nagy J."/>
            <person name="Frank K."/>
            <person name="Nagy T."/>
            <person name="Steger V."/>
            <person name="Schiller M."/>
            <person name="Lakatos P."/>
            <person name="Sugar L."/>
            <person name="Horn P."/>
            <person name="Barta E."/>
            <person name="Orosz L."/>
        </authorList>
    </citation>
    <scope>NUCLEOTIDE SEQUENCE [LARGE SCALE GENOMIC DNA]</scope>
    <source>
        <strain evidence="2">Hungarian</strain>
    </source>
</reference>
<comment type="caution">
    <text evidence="2">The sequence shown here is derived from an EMBL/GenBank/DDBJ whole genome shotgun (WGS) entry which is preliminary data.</text>
</comment>
<evidence type="ECO:0000256" key="1">
    <source>
        <dbReference type="SAM" id="MobiDB-lite"/>
    </source>
</evidence>
<protein>
    <submittedName>
        <fullName evidence="2">Uncharacterized protein</fullName>
    </submittedName>
</protein>
<sequence length="143" mass="15272">MPGERKSMCGFLEAPADLSKPGQFPFLSAAESWADGSEKNVGCHCPPSFSVFPRSPSIKRFDSSAGVRCCLSRRAAFEPPPRLRVAPGFSFAEAKLCSRQSGPQSRRLRVGPAPAGRGPSVGPRKGPCYSPDGSREPHTEPIS</sequence>
<evidence type="ECO:0000313" key="3">
    <source>
        <dbReference type="Proteomes" id="UP000242450"/>
    </source>
</evidence>
<feature type="compositionally biased region" description="Basic and acidic residues" evidence="1">
    <location>
        <begin position="133"/>
        <end position="143"/>
    </location>
</feature>
<organism evidence="2 3">
    <name type="scientific">Cervus elaphus hippelaphus</name>
    <name type="common">European red deer</name>
    <dbReference type="NCBI Taxonomy" id="46360"/>
    <lineage>
        <taxon>Eukaryota</taxon>
        <taxon>Metazoa</taxon>
        <taxon>Chordata</taxon>
        <taxon>Craniata</taxon>
        <taxon>Vertebrata</taxon>
        <taxon>Euteleostomi</taxon>
        <taxon>Mammalia</taxon>
        <taxon>Eutheria</taxon>
        <taxon>Laurasiatheria</taxon>
        <taxon>Artiodactyla</taxon>
        <taxon>Ruminantia</taxon>
        <taxon>Pecora</taxon>
        <taxon>Cervidae</taxon>
        <taxon>Cervinae</taxon>
        <taxon>Cervus</taxon>
    </lineage>
</organism>
<gene>
    <name evidence="2" type="ORF">Celaphus_00001450</name>
</gene>
<dbReference type="Proteomes" id="UP000242450">
    <property type="component" value="Chromosome 5"/>
</dbReference>